<keyword evidence="1" id="KW-0645">Protease</keyword>
<dbReference type="PROSITE" id="PS50994">
    <property type="entry name" value="INTEGRASE"/>
    <property type="match status" value="1"/>
</dbReference>
<feature type="domain" description="Integrase catalytic" evidence="2">
    <location>
        <begin position="65"/>
        <end position="188"/>
    </location>
</feature>
<dbReference type="PaxDb" id="4097-A0A1S4BM37"/>
<dbReference type="GO" id="GO:0008233">
    <property type="term" value="F:peptidase activity"/>
    <property type="evidence" value="ECO:0007669"/>
    <property type="project" value="UniProtKB-KW"/>
</dbReference>
<dbReference type="Gene3D" id="3.30.420.10">
    <property type="entry name" value="Ribonuclease H-like superfamily/Ribonuclease H"/>
    <property type="match status" value="1"/>
</dbReference>
<dbReference type="InterPro" id="IPR001584">
    <property type="entry name" value="Integrase_cat-core"/>
</dbReference>
<dbReference type="GO" id="GO:0006508">
    <property type="term" value="P:proteolysis"/>
    <property type="evidence" value="ECO:0007669"/>
    <property type="project" value="UniProtKB-KW"/>
</dbReference>
<dbReference type="InterPro" id="IPR012337">
    <property type="entry name" value="RNaseH-like_sf"/>
</dbReference>
<reference evidence="3" key="1">
    <citation type="submission" date="2025-08" db="UniProtKB">
        <authorList>
            <consortium name="RefSeq"/>
        </authorList>
    </citation>
    <scope>IDENTIFICATION</scope>
</reference>
<dbReference type="KEGG" id="nta:107809751"/>
<protein>
    <recommendedName>
        <fullName evidence="2">Integrase catalytic domain-containing protein</fullName>
    </recommendedName>
</protein>
<gene>
    <name evidence="3" type="primary">LOC107809751</name>
</gene>
<dbReference type="Pfam" id="PF22936">
    <property type="entry name" value="Pol_BBD"/>
    <property type="match status" value="1"/>
</dbReference>
<dbReference type="InterPro" id="IPR036397">
    <property type="entry name" value="RNaseH_sf"/>
</dbReference>
<dbReference type="SUPFAM" id="SSF53098">
    <property type="entry name" value="Ribonuclease H-like"/>
    <property type="match status" value="1"/>
</dbReference>
<accession>A0A1S4BM37</accession>
<dbReference type="GO" id="GO:0015074">
    <property type="term" value="P:DNA integration"/>
    <property type="evidence" value="ECO:0007669"/>
    <property type="project" value="InterPro"/>
</dbReference>
<dbReference type="InterPro" id="IPR039537">
    <property type="entry name" value="Retrotran_Ty1/copia-like"/>
</dbReference>
<proteinExistence type="predicted"/>
<name>A0A1S4BM37_TOBAC</name>
<dbReference type="PANTHER" id="PTHR42648">
    <property type="entry name" value="TRANSPOSASE, PUTATIVE-RELATED"/>
    <property type="match status" value="1"/>
</dbReference>
<organism evidence="3">
    <name type="scientific">Nicotiana tabacum</name>
    <name type="common">Common tobacco</name>
    <dbReference type="NCBI Taxonomy" id="4097"/>
    <lineage>
        <taxon>Eukaryota</taxon>
        <taxon>Viridiplantae</taxon>
        <taxon>Streptophyta</taxon>
        <taxon>Embryophyta</taxon>
        <taxon>Tracheophyta</taxon>
        <taxon>Spermatophyta</taxon>
        <taxon>Magnoliopsida</taxon>
        <taxon>eudicotyledons</taxon>
        <taxon>Gunneridae</taxon>
        <taxon>Pentapetalae</taxon>
        <taxon>asterids</taxon>
        <taxon>lamiids</taxon>
        <taxon>Solanales</taxon>
        <taxon>Solanaceae</taxon>
        <taxon>Nicotianoideae</taxon>
        <taxon>Nicotianeae</taxon>
        <taxon>Nicotiana</taxon>
    </lineage>
</organism>
<evidence type="ECO:0000256" key="1">
    <source>
        <dbReference type="ARBA" id="ARBA00022670"/>
    </source>
</evidence>
<keyword evidence="1" id="KW-0378">Hydrolase</keyword>
<dbReference type="PANTHER" id="PTHR42648:SF32">
    <property type="entry name" value="RIBONUCLEASE H-LIKE DOMAIN, GAG-PRE-INTEGRASE DOMAIN PROTEIN-RELATED"/>
    <property type="match status" value="1"/>
</dbReference>
<evidence type="ECO:0000259" key="2">
    <source>
        <dbReference type="PROSITE" id="PS50994"/>
    </source>
</evidence>
<dbReference type="RefSeq" id="XP_016489910.1">
    <property type="nucleotide sequence ID" value="XM_016634424.1"/>
</dbReference>
<dbReference type="AlphaFoldDB" id="A0A1S4BM37"/>
<dbReference type="InterPro" id="IPR054722">
    <property type="entry name" value="PolX-like_BBD"/>
</dbReference>
<dbReference type="OrthoDB" id="1751476at2759"/>
<evidence type="ECO:0000313" key="3">
    <source>
        <dbReference type="RefSeq" id="XP_016489910.1"/>
    </source>
</evidence>
<sequence>MVIVLTITRTKLELRIILETSTACLAPTMEHRKKNRKGKLYLDITELDGGTVTFGDKSKGNAIGVGKVPLSSAYDVDEVYLVDELRYNFLSISQLCDNDYEVRFKKHGWFIEDESDDFYRFTWVIFLSHKDDPLKNFKVFCKKVQREKGYYISSIRSDHGEEFEGRAFENFCNDQGISHNFSSHRSPQ</sequence>
<dbReference type="GO" id="GO:0003676">
    <property type="term" value="F:nucleic acid binding"/>
    <property type="evidence" value="ECO:0007669"/>
    <property type="project" value="InterPro"/>
</dbReference>